<dbReference type="PROSITE" id="PS00933">
    <property type="entry name" value="FGGY_KINASES_1"/>
    <property type="match status" value="1"/>
</dbReference>
<accession>A0A1S1HC36</accession>
<keyword evidence="4 9" id="KW-0547">Nucleotide-binding</keyword>
<comment type="activity regulation">
    <text evidence="9">Inhibited by fructose 1,6-bisphosphate (FBP).</text>
</comment>
<name>A0A1S1HC36_9SPHN</name>
<feature type="binding site" evidence="9">
    <location>
        <position position="18"/>
    </location>
    <ligand>
        <name>ADP</name>
        <dbReference type="ChEBI" id="CHEBI:456216"/>
    </ligand>
</feature>
<feature type="domain" description="Carbohydrate kinase FGGY C-terminal" evidence="12">
    <location>
        <begin position="262"/>
        <end position="450"/>
    </location>
</feature>
<keyword evidence="7 9" id="KW-0067">ATP-binding</keyword>
<evidence type="ECO:0000259" key="11">
    <source>
        <dbReference type="Pfam" id="PF00370"/>
    </source>
</evidence>
<evidence type="ECO:0000256" key="1">
    <source>
        <dbReference type="ARBA" id="ARBA00005190"/>
    </source>
</evidence>
<dbReference type="UniPathway" id="UPA00618">
    <property type="reaction ID" value="UER00672"/>
</dbReference>
<comment type="function">
    <text evidence="9">Key enzyme in the regulation of glycerol uptake and metabolism. Catalyzes the phosphorylation of glycerol to yield sn-glycerol 3-phosphate.</text>
</comment>
<evidence type="ECO:0000256" key="10">
    <source>
        <dbReference type="RuleBase" id="RU003733"/>
    </source>
</evidence>
<feature type="binding site" evidence="9">
    <location>
        <position position="15"/>
    </location>
    <ligand>
        <name>ATP</name>
        <dbReference type="ChEBI" id="CHEBI:30616"/>
    </ligand>
</feature>
<feature type="domain" description="Carbohydrate kinase FGGY N-terminal" evidence="11">
    <location>
        <begin position="7"/>
        <end position="252"/>
    </location>
</feature>
<comment type="caution">
    <text evidence="9">Lacks conserved residue(s) required for the propagation of feature annotation.</text>
</comment>
<proteinExistence type="inferred from homology"/>
<dbReference type="SUPFAM" id="SSF53067">
    <property type="entry name" value="Actin-like ATPase domain"/>
    <property type="match status" value="2"/>
</dbReference>
<keyword evidence="14" id="KW-1185">Reference proteome</keyword>
<dbReference type="InterPro" id="IPR018485">
    <property type="entry name" value="FGGY_C"/>
</dbReference>
<dbReference type="PANTHER" id="PTHR10196:SF78">
    <property type="entry name" value="GLYCEROL KINASE"/>
    <property type="match status" value="1"/>
</dbReference>
<evidence type="ECO:0000256" key="6">
    <source>
        <dbReference type="ARBA" id="ARBA00022798"/>
    </source>
</evidence>
<feature type="binding site" evidence="9">
    <location>
        <position position="415"/>
    </location>
    <ligand>
        <name>ADP</name>
        <dbReference type="ChEBI" id="CHEBI:456216"/>
    </ligand>
</feature>
<dbReference type="Pfam" id="PF02782">
    <property type="entry name" value="FGGY_C"/>
    <property type="match status" value="1"/>
</dbReference>
<feature type="binding site" evidence="9">
    <location>
        <position position="84"/>
    </location>
    <ligand>
        <name>glycerol</name>
        <dbReference type="ChEBI" id="CHEBI:17754"/>
    </ligand>
</feature>
<keyword evidence="5 9" id="KW-0418">Kinase</keyword>
<feature type="binding site" evidence="9">
    <location>
        <position position="16"/>
    </location>
    <ligand>
        <name>ATP</name>
        <dbReference type="ChEBI" id="CHEBI:30616"/>
    </ligand>
</feature>
<dbReference type="InterPro" id="IPR000577">
    <property type="entry name" value="Carb_kinase_FGGY"/>
</dbReference>
<dbReference type="GO" id="GO:0005829">
    <property type="term" value="C:cytosol"/>
    <property type="evidence" value="ECO:0007669"/>
    <property type="project" value="UniProtKB-ARBA"/>
</dbReference>
<feature type="binding site" evidence="9">
    <location>
        <position position="136"/>
    </location>
    <ligand>
        <name>glycerol</name>
        <dbReference type="ChEBI" id="CHEBI:17754"/>
    </ligand>
</feature>
<dbReference type="Gene3D" id="3.30.420.40">
    <property type="match status" value="2"/>
</dbReference>
<dbReference type="GO" id="GO:0019563">
    <property type="term" value="P:glycerol catabolic process"/>
    <property type="evidence" value="ECO:0007669"/>
    <property type="project" value="UniProtKB-UniRule"/>
</dbReference>
<dbReference type="InterPro" id="IPR043129">
    <property type="entry name" value="ATPase_NBD"/>
</dbReference>
<dbReference type="CDD" id="cd07786">
    <property type="entry name" value="FGGY_EcGK_like"/>
    <property type="match status" value="1"/>
</dbReference>
<evidence type="ECO:0000256" key="4">
    <source>
        <dbReference type="ARBA" id="ARBA00022741"/>
    </source>
</evidence>
<evidence type="ECO:0000259" key="12">
    <source>
        <dbReference type="Pfam" id="PF02782"/>
    </source>
</evidence>
<dbReference type="RefSeq" id="WP_070933586.1">
    <property type="nucleotide sequence ID" value="NZ_MIPT01000001.1"/>
</dbReference>
<feature type="binding site" evidence="9">
    <location>
        <position position="14"/>
    </location>
    <ligand>
        <name>ADP</name>
        <dbReference type="ChEBI" id="CHEBI:456216"/>
    </ligand>
</feature>
<organism evidence="13 14">
    <name type="scientific">Edaphosphingomonas haloaromaticamans</name>
    <dbReference type="NCBI Taxonomy" id="653954"/>
    <lineage>
        <taxon>Bacteria</taxon>
        <taxon>Pseudomonadati</taxon>
        <taxon>Pseudomonadota</taxon>
        <taxon>Alphaproteobacteria</taxon>
        <taxon>Sphingomonadales</taxon>
        <taxon>Rhizorhabdaceae</taxon>
        <taxon>Edaphosphingomonas</taxon>
    </lineage>
</organism>
<evidence type="ECO:0000256" key="8">
    <source>
        <dbReference type="ARBA" id="ARBA00052101"/>
    </source>
</evidence>
<dbReference type="AlphaFoldDB" id="A0A1S1HC36"/>
<feature type="binding site" evidence="9">
    <location>
        <position position="267"/>
    </location>
    <ligand>
        <name>ATP</name>
        <dbReference type="ChEBI" id="CHEBI:30616"/>
    </ligand>
</feature>
<dbReference type="EC" id="2.7.1.30" evidence="9"/>
<feature type="binding site" evidence="9">
    <location>
        <position position="84"/>
    </location>
    <ligand>
        <name>sn-glycerol 3-phosphate</name>
        <dbReference type="ChEBI" id="CHEBI:57597"/>
    </ligand>
</feature>
<feature type="binding site" evidence="9">
    <location>
        <position position="267"/>
    </location>
    <ligand>
        <name>ADP</name>
        <dbReference type="ChEBI" id="CHEBI:456216"/>
    </ligand>
</feature>
<feature type="binding site" evidence="9">
    <location>
        <position position="411"/>
    </location>
    <ligand>
        <name>ATP</name>
        <dbReference type="ChEBI" id="CHEBI:30616"/>
    </ligand>
</feature>
<evidence type="ECO:0000256" key="3">
    <source>
        <dbReference type="ARBA" id="ARBA00022679"/>
    </source>
</evidence>
<dbReference type="FunFam" id="3.30.420.40:FF:000007">
    <property type="entry name" value="Glycerol kinase"/>
    <property type="match status" value="1"/>
</dbReference>
<comment type="caution">
    <text evidence="13">The sequence shown here is derived from an EMBL/GenBank/DDBJ whole genome shotgun (WGS) entry which is preliminary data.</text>
</comment>
<sequence>MAEPRHILAIDQGTTSTRSIVFDAEARVVATAQREFAQHYPAQGWVEHEPEDIWRDVLATAREAIAEAGLTAAGIAAIGITNQRETTLLWDRATGEPLHRAIVWQDRRTADACERLKKAGHEALVRARTGLLIDPYFSATKLAWLLDHVEGARERAERGELAFGTVDSFLLWRMTGGRVHATDATNASRTMLFDIHRQEWSRELIALFAIPASLLPEVRDSSEIVGHCDAGLFGAPIPIAGMAGDQQAALVGQGCFDPGSAKATYGTGCFMLLNTGERPVASVNRLLTTTAYRIDGETSYAVEGSIFVAGAAIKWLRDGLGLITHASQTDDMATRVEDNGGVYMVPAFVGLGAPHWDAHARGLICGLTLGTSAAHVARAALESVGYQTADLITAMIDDGAAKPALLRVDGGMSANDWLCQFLADILELPVERPANLETTALGAAFLAGMAVGLWDGRAGVAALTRQAARFEPAGDPDTRAALLAGWRQALARALGRQVSE</sequence>
<evidence type="ECO:0000256" key="9">
    <source>
        <dbReference type="HAMAP-Rule" id="MF_00186"/>
    </source>
</evidence>
<dbReference type="InterPro" id="IPR018484">
    <property type="entry name" value="FGGY_N"/>
</dbReference>
<evidence type="ECO:0000313" key="14">
    <source>
        <dbReference type="Proteomes" id="UP000179467"/>
    </source>
</evidence>
<evidence type="ECO:0000256" key="2">
    <source>
        <dbReference type="ARBA" id="ARBA00009156"/>
    </source>
</evidence>
<feature type="binding site" evidence="9">
    <location>
        <position position="85"/>
    </location>
    <ligand>
        <name>glycerol</name>
        <dbReference type="ChEBI" id="CHEBI:17754"/>
    </ligand>
</feature>
<feature type="binding site" evidence="9">
    <location>
        <position position="411"/>
    </location>
    <ligand>
        <name>ADP</name>
        <dbReference type="ChEBI" id="CHEBI:456216"/>
    </ligand>
</feature>
<feature type="binding site" evidence="9">
    <location>
        <position position="245"/>
    </location>
    <ligand>
        <name>sn-glycerol 3-phosphate</name>
        <dbReference type="ChEBI" id="CHEBI:57597"/>
    </ligand>
</feature>
<gene>
    <name evidence="9 13" type="primary">glpK</name>
    <name evidence="13" type="ORF">BHE75_01673</name>
</gene>
<dbReference type="NCBIfam" id="NF000756">
    <property type="entry name" value="PRK00047.1"/>
    <property type="match status" value="1"/>
</dbReference>
<comment type="pathway">
    <text evidence="1 9">Polyol metabolism; glycerol degradation via glycerol kinase pathway; sn-glycerol 3-phosphate from glycerol: step 1/1.</text>
</comment>
<dbReference type="Proteomes" id="UP000179467">
    <property type="component" value="Unassembled WGS sequence"/>
</dbReference>
<dbReference type="PROSITE" id="PS00445">
    <property type="entry name" value="FGGY_KINASES_2"/>
    <property type="match status" value="1"/>
</dbReference>
<dbReference type="HAMAP" id="MF_00186">
    <property type="entry name" value="Glycerol_kin"/>
    <property type="match status" value="1"/>
</dbReference>
<dbReference type="GO" id="GO:0006072">
    <property type="term" value="P:glycerol-3-phosphate metabolic process"/>
    <property type="evidence" value="ECO:0007669"/>
    <property type="project" value="InterPro"/>
</dbReference>
<keyword evidence="3 9" id="KW-0808">Transferase</keyword>
<feature type="binding site" evidence="9">
    <location>
        <position position="85"/>
    </location>
    <ligand>
        <name>sn-glycerol 3-phosphate</name>
        <dbReference type="ChEBI" id="CHEBI:57597"/>
    </ligand>
</feature>
<protein>
    <recommendedName>
        <fullName evidence="9">Glycerol kinase</fullName>
        <ecNumber evidence="9">2.7.1.30</ecNumber>
    </recommendedName>
    <alternativeName>
        <fullName evidence="9">ATP:glycerol 3-phosphotransferase</fullName>
    </alternativeName>
    <alternativeName>
        <fullName evidence="9">Glycerokinase</fullName>
        <shortName evidence="9">GK</shortName>
    </alternativeName>
</protein>
<evidence type="ECO:0000256" key="7">
    <source>
        <dbReference type="ARBA" id="ARBA00022840"/>
    </source>
</evidence>
<comment type="similarity">
    <text evidence="2 9 10">Belongs to the FGGY kinase family.</text>
</comment>
<dbReference type="InterPro" id="IPR005999">
    <property type="entry name" value="Glycerol_kin"/>
</dbReference>
<dbReference type="PIRSF" id="PIRSF000538">
    <property type="entry name" value="GlpK"/>
    <property type="match status" value="1"/>
</dbReference>
<dbReference type="PANTHER" id="PTHR10196">
    <property type="entry name" value="SUGAR KINASE"/>
    <property type="match status" value="1"/>
</dbReference>
<evidence type="ECO:0000256" key="5">
    <source>
        <dbReference type="ARBA" id="ARBA00022777"/>
    </source>
</evidence>
<comment type="catalytic activity">
    <reaction evidence="8 9">
        <text>glycerol + ATP = sn-glycerol 3-phosphate + ADP + H(+)</text>
        <dbReference type="Rhea" id="RHEA:21644"/>
        <dbReference type="ChEBI" id="CHEBI:15378"/>
        <dbReference type="ChEBI" id="CHEBI:17754"/>
        <dbReference type="ChEBI" id="CHEBI:30616"/>
        <dbReference type="ChEBI" id="CHEBI:57597"/>
        <dbReference type="ChEBI" id="CHEBI:456216"/>
        <dbReference type="EC" id="2.7.1.30"/>
    </reaction>
</comment>
<dbReference type="Pfam" id="PF00370">
    <property type="entry name" value="FGGY_N"/>
    <property type="match status" value="1"/>
</dbReference>
<evidence type="ECO:0000313" key="13">
    <source>
        <dbReference type="EMBL" id="OHT19685.1"/>
    </source>
</evidence>
<dbReference type="FunFam" id="3.30.420.40:FF:000008">
    <property type="entry name" value="Glycerol kinase"/>
    <property type="match status" value="1"/>
</dbReference>
<dbReference type="InterPro" id="IPR018483">
    <property type="entry name" value="Carb_kinase_FGGY_CS"/>
</dbReference>
<dbReference type="NCBIfam" id="TIGR01311">
    <property type="entry name" value="glycerol_kin"/>
    <property type="match status" value="1"/>
</dbReference>
<feature type="binding site" evidence="9">
    <location>
        <position position="136"/>
    </location>
    <ligand>
        <name>sn-glycerol 3-phosphate</name>
        <dbReference type="ChEBI" id="CHEBI:57597"/>
    </ligand>
</feature>
<dbReference type="GO" id="GO:0004370">
    <property type="term" value="F:glycerol kinase activity"/>
    <property type="evidence" value="ECO:0007669"/>
    <property type="project" value="UniProtKB-UniRule"/>
</dbReference>
<dbReference type="GO" id="GO:0005524">
    <property type="term" value="F:ATP binding"/>
    <property type="evidence" value="ECO:0007669"/>
    <property type="project" value="UniProtKB-UniRule"/>
</dbReference>
<feature type="binding site" evidence="9">
    <location>
        <position position="14"/>
    </location>
    <ligand>
        <name>ATP</name>
        <dbReference type="ChEBI" id="CHEBI:30616"/>
    </ligand>
</feature>
<dbReference type="EMBL" id="MIPT01000001">
    <property type="protein sequence ID" value="OHT19685.1"/>
    <property type="molecule type" value="Genomic_DNA"/>
</dbReference>
<keyword evidence="6 9" id="KW-0319">Glycerol metabolism</keyword>
<reference evidence="13 14" key="1">
    <citation type="submission" date="2016-09" db="EMBL/GenBank/DDBJ databases">
        <title>Metabolic pathway, cell adaptation mechanisms and a novel monoxygenase revealed through proteogenomic-transcription analysis of a Sphingomonas haloaromaticamans strain degrading the fungicide ortho-phenylphenol.</title>
        <authorList>
            <person name="Perruchon C."/>
            <person name="Papadopoulou E.S."/>
            <person name="Rousidou C."/>
            <person name="Vasileiadis S."/>
            <person name="Tanou G."/>
            <person name="Amoutzias G."/>
            <person name="Molassiotis A."/>
            <person name="Karpouzas D.G."/>
        </authorList>
    </citation>
    <scope>NUCLEOTIDE SEQUENCE [LARGE SCALE GENOMIC DNA]</scope>
    <source>
        <strain evidence="13 14">P3</strain>
    </source>
</reference>
<dbReference type="OrthoDB" id="9805576at2"/>
<feature type="binding site" evidence="9">
    <location>
        <position position="246"/>
    </location>
    <ligand>
        <name>glycerol</name>
        <dbReference type="ChEBI" id="CHEBI:17754"/>
    </ligand>
</feature>
<feature type="binding site" evidence="9">
    <location>
        <position position="14"/>
    </location>
    <ligand>
        <name>sn-glycerol 3-phosphate</name>
        <dbReference type="ChEBI" id="CHEBI:57597"/>
    </ligand>
</feature>
<feature type="binding site" evidence="9">
    <location>
        <position position="310"/>
    </location>
    <ligand>
        <name>ATP</name>
        <dbReference type="ChEBI" id="CHEBI:30616"/>
    </ligand>
</feature>
<feature type="binding site" evidence="9">
    <location>
        <position position="245"/>
    </location>
    <ligand>
        <name>glycerol</name>
        <dbReference type="ChEBI" id="CHEBI:17754"/>
    </ligand>
</feature>
<feature type="binding site" evidence="9">
    <location>
        <position position="310"/>
    </location>
    <ligand>
        <name>ADP</name>
        <dbReference type="ChEBI" id="CHEBI:456216"/>
    </ligand>
</feature>